<dbReference type="FunFam" id="3.30.1330.90:FF:000003">
    <property type="entry name" value="D-3-phosphoglycerate dehydrogenase"/>
    <property type="match status" value="1"/>
</dbReference>
<sequence>MRILVPEKIEENGLEILKQKADVDVRLDLTREQLLECIDQYDALIVRSATKVDAELISRGINLKVIGRAGTGVDNIDVDAATERGIIVVNTPDSNNMSAAEHSIALLLALCRNIPQAYMSLKAGKWERSKFKGVELYDKTVAVLGLGRIGSLVASRLKAFGMNVIGYDPYIPQERFDSMGVEKVDSINEIMQRADFITVHLPKTNETMGIISKKEFDMAKKELRIVNCARGGIVDENALYEALKAKRIAGAAIDVFTNEPKEGAAGEGFSHPLLELDNIVFTPHLGASTVEAQRNVGLAIAQQVLNALEGNVVEAVNLHGLNMKAATRLAPYLNLAEKMGRIYYQVESLPAEQIELVYSGDISKEDTRIITLSYLTGLLQPVTDERVNFVNIEKIIHERGIQVIESKNSHVDYFVNLITVNVKNKERMMTFAGTIFGKEEPRIVNFDGFEVDFMPTEHMLMVQNIDRPGIIGQVCTILGDNSINIANMKASRNTKHGINLMVLDVDSDISDEVLAAVKRVDGVLKAKELNL</sequence>
<keyword evidence="12" id="KW-1185">Reference proteome</keyword>
<dbReference type="SUPFAM" id="SSF55021">
    <property type="entry name" value="ACT-like"/>
    <property type="match status" value="1"/>
</dbReference>
<keyword evidence="6 9" id="KW-0520">NAD</keyword>
<dbReference type="OrthoDB" id="9805416at2"/>
<dbReference type="SUPFAM" id="SSF51735">
    <property type="entry name" value="NAD(P)-binding Rossmann-fold domains"/>
    <property type="match status" value="1"/>
</dbReference>
<dbReference type="InterPro" id="IPR029009">
    <property type="entry name" value="ASB_dom_sf"/>
</dbReference>
<evidence type="ECO:0000256" key="4">
    <source>
        <dbReference type="ARBA" id="ARBA00021582"/>
    </source>
</evidence>
<evidence type="ECO:0000256" key="9">
    <source>
        <dbReference type="RuleBase" id="RU363003"/>
    </source>
</evidence>
<organism evidence="11 12">
    <name type="scientific">Mahella australiensis (strain DSM 15567 / CIP 107919 / 50-1 BON)</name>
    <dbReference type="NCBI Taxonomy" id="697281"/>
    <lineage>
        <taxon>Bacteria</taxon>
        <taxon>Bacillati</taxon>
        <taxon>Bacillota</taxon>
        <taxon>Clostridia</taxon>
        <taxon>Thermoanaerobacterales</taxon>
        <taxon>Thermoanaerobacterales Family IV. Incertae Sedis</taxon>
        <taxon>Mahella</taxon>
    </lineage>
</organism>
<dbReference type="Pfam" id="PF02826">
    <property type="entry name" value="2-Hacid_dh_C"/>
    <property type="match status" value="1"/>
</dbReference>
<dbReference type="PROSITE" id="PS00065">
    <property type="entry name" value="D_2_HYDROXYACID_DH_1"/>
    <property type="match status" value="1"/>
</dbReference>
<dbReference type="GO" id="GO:0004617">
    <property type="term" value="F:phosphoglycerate dehydrogenase activity"/>
    <property type="evidence" value="ECO:0007669"/>
    <property type="project" value="UniProtKB-UniRule"/>
</dbReference>
<comment type="function">
    <text evidence="1">Catalyzes the reversible oxidation of 3-phospho-D-glycerate to 3-phosphonooxypyruvate, the first step of the phosphorylated L-serine biosynthesis pathway. Also catalyzes the reversible oxidation of 2-hydroxyglutarate to 2-oxoglutarate.</text>
</comment>
<evidence type="ECO:0000256" key="3">
    <source>
        <dbReference type="ARBA" id="ARBA00005854"/>
    </source>
</evidence>
<dbReference type="EC" id="1.1.1.95" evidence="9"/>
<dbReference type="RefSeq" id="WP_013780301.1">
    <property type="nucleotide sequence ID" value="NC_015520.1"/>
</dbReference>
<dbReference type="Gene3D" id="3.30.70.260">
    <property type="match status" value="1"/>
</dbReference>
<evidence type="ECO:0000256" key="5">
    <source>
        <dbReference type="ARBA" id="ARBA00023002"/>
    </source>
</evidence>
<dbReference type="HOGENOM" id="CLU_019796_8_1_9"/>
<dbReference type="SUPFAM" id="SSF143548">
    <property type="entry name" value="Serine metabolism enzymes domain"/>
    <property type="match status" value="1"/>
</dbReference>
<dbReference type="PANTHER" id="PTHR42938:SF47">
    <property type="entry name" value="HYDROXYPYRUVATE REDUCTASE"/>
    <property type="match status" value="1"/>
</dbReference>
<dbReference type="CDD" id="cd04902">
    <property type="entry name" value="ACT_3PGDH-xct"/>
    <property type="match status" value="1"/>
</dbReference>
<dbReference type="NCBIfam" id="TIGR01327">
    <property type="entry name" value="PGDH"/>
    <property type="match status" value="1"/>
</dbReference>
<dbReference type="InterPro" id="IPR045865">
    <property type="entry name" value="ACT-like_dom_sf"/>
</dbReference>
<comment type="pathway">
    <text evidence="2 9">Amino-acid biosynthesis; L-serine biosynthesis; L-serine from 3-phospho-D-glycerate: step 1/3.</text>
</comment>
<dbReference type="SUPFAM" id="SSF52283">
    <property type="entry name" value="Formate/glycerate dehydrogenase catalytic domain-like"/>
    <property type="match status" value="1"/>
</dbReference>
<keyword evidence="5 9" id="KW-0560">Oxidoreductase</keyword>
<reference evidence="12" key="1">
    <citation type="submission" date="2010-11" db="EMBL/GenBank/DDBJ databases">
        <title>The complete genome of Mahella australiensis DSM 15567.</title>
        <authorList>
            <consortium name="US DOE Joint Genome Institute (JGI-PGF)"/>
            <person name="Lucas S."/>
            <person name="Copeland A."/>
            <person name="Lapidus A."/>
            <person name="Bruce D."/>
            <person name="Goodwin L."/>
            <person name="Pitluck S."/>
            <person name="Kyrpides N."/>
            <person name="Mavromatis K."/>
            <person name="Pagani I."/>
            <person name="Ivanova N."/>
            <person name="Teshima H."/>
            <person name="Brettin T."/>
            <person name="Detter J.C."/>
            <person name="Han C."/>
            <person name="Tapia R."/>
            <person name="Land M."/>
            <person name="Hauser L."/>
            <person name="Markowitz V."/>
            <person name="Cheng J.-F."/>
            <person name="Hugenholtz P."/>
            <person name="Woyke T."/>
            <person name="Wu D."/>
            <person name="Spring S."/>
            <person name="Pukall R."/>
            <person name="Steenblock K."/>
            <person name="Schneider S."/>
            <person name="Klenk H.-P."/>
            <person name="Eisen J.A."/>
        </authorList>
    </citation>
    <scope>NUCLEOTIDE SEQUENCE [LARGE SCALE GENOMIC DNA]</scope>
    <source>
        <strain evidence="12">DSM 15567 / CIP 107919 / 50-1 BON</strain>
    </source>
</reference>
<dbReference type="CDD" id="cd12173">
    <property type="entry name" value="PGDH_4"/>
    <property type="match status" value="1"/>
</dbReference>
<dbReference type="InterPro" id="IPR006139">
    <property type="entry name" value="D-isomer_2_OHA_DH_cat_dom"/>
</dbReference>
<accession>F4A0I9</accession>
<evidence type="ECO:0000256" key="1">
    <source>
        <dbReference type="ARBA" id="ARBA00003800"/>
    </source>
</evidence>
<dbReference type="GO" id="GO:0006564">
    <property type="term" value="P:L-serine biosynthetic process"/>
    <property type="evidence" value="ECO:0007669"/>
    <property type="project" value="UniProtKB-UniRule"/>
</dbReference>
<dbReference type="Pfam" id="PF00389">
    <property type="entry name" value="2-Hacid_dh"/>
    <property type="match status" value="1"/>
</dbReference>
<dbReference type="STRING" id="697281.Mahau_0665"/>
<dbReference type="eggNOG" id="COG0111">
    <property type="taxonomic scope" value="Bacteria"/>
</dbReference>
<dbReference type="Proteomes" id="UP000008457">
    <property type="component" value="Chromosome"/>
</dbReference>
<dbReference type="Pfam" id="PF01842">
    <property type="entry name" value="ACT"/>
    <property type="match status" value="1"/>
</dbReference>
<dbReference type="InterPro" id="IPR029752">
    <property type="entry name" value="D-isomer_DH_CS1"/>
</dbReference>
<name>F4A0I9_MAHA5</name>
<feature type="domain" description="ACT" evidence="10">
    <location>
        <begin position="459"/>
        <end position="531"/>
    </location>
</feature>
<dbReference type="GO" id="GO:0051287">
    <property type="term" value="F:NAD binding"/>
    <property type="evidence" value="ECO:0007669"/>
    <property type="project" value="UniProtKB-UniRule"/>
</dbReference>
<evidence type="ECO:0000256" key="6">
    <source>
        <dbReference type="ARBA" id="ARBA00023027"/>
    </source>
</evidence>
<dbReference type="InterPro" id="IPR002912">
    <property type="entry name" value="ACT_dom"/>
</dbReference>
<dbReference type="InterPro" id="IPR006236">
    <property type="entry name" value="PGDH"/>
</dbReference>
<dbReference type="KEGG" id="mas:Mahau_0665"/>
<dbReference type="InterPro" id="IPR045626">
    <property type="entry name" value="PGDH_ASB_dom"/>
</dbReference>
<comment type="similarity">
    <text evidence="3 9">Belongs to the D-isomer specific 2-hydroxyacid dehydrogenase family.</text>
</comment>
<reference evidence="11 12" key="2">
    <citation type="journal article" date="2011" name="Stand. Genomic Sci.">
        <title>Complete genome sequence of Mahella australiensis type strain (50-1 BON).</title>
        <authorList>
            <person name="Sikorski J."/>
            <person name="Teshima H."/>
            <person name="Nolan M."/>
            <person name="Lucas S."/>
            <person name="Hammon N."/>
            <person name="Deshpande S."/>
            <person name="Cheng J.F."/>
            <person name="Pitluck S."/>
            <person name="Liolios K."/>
            <person name="Pagani I."/>
            <person name="Ivanova N."/>
            <person name="Huntemann M."/>
            <person name="Mavromatis K."/>
            <person name="Ovchinikova G."/>
            <person name="Pati A."/>
            <person name="Tapia R."/>
            <person name="Han C."/>
            <person name="Goodwin L."/>
            <person name="Chen A."/>
            <person name="Palaniappan K."/>
            <person name="Land M."/>
            <person name="Hauser L."/>
            <person name="Ngatchou-Djao O.D."/>
            <person name="Rohde M."/>
            <person name="Pukall R."/>
            <person name="Spring S."/>
            <person name="Abt B."/>
            <person name="Goker M."/>
            <person name="Detter J.C."/>
            <person name="Woyke T."/>
            <person name="Bristow J."/>
            <person name="Markowitz V."/>
            <person name="Hugenholtz P."/>
            <person name="Eisen J.A."/>
            <person name="Kyrpides N.C."/>
            <person name="Klenk H.P."/>
            <person name="Lapidus A."/>
        </authorList>
    </citation>
    <scope>NUCLEOTIDE SEQUENCE [LARGE SCALE GENOMIC DNA]</scope>
    <source>
        <strain evidence="12">DSM 15567 / CIP 107919 / 50-1 BON</strain>
    </source>
</reference>
<dbReference type="Gene3D" id="3.40.50.720">
    <property type="entry name" value="NAD(P)-binding Rossmann-like Domain"/>
    <property type="match status" value="2"/>
</dbReference>
<dbReference type="Gene3D" id="3.30.1330.90">
    <property type="entry name" value="D-3-phosphoglycerate dehydrogenase, domain 3"/>
    <property type="match status" value="1"/>
</dbReference>
<evidence type="ECO:0000256" key="7">
    <source>
        <dbReference type="ARBA" id="ARBA00048126"/>
    </source>
</evidence>
<evidence type="ECO:0000256" key="8">
    <source>
        <dbReference type="ARBA" id="ARBA00048731"/>
    </source>
</evidence>
<dbReference type="Pfam" id="PF19304">
    <property type="entry name" value="PGDH_inter"/>
    <property type="match status" value="1"/>
</dbReference>
<dbReference type="PROSITE" id="PS51671">
    <property type="entry name" value="ACT"/>
    <property type="match status" value="1"/>
</dbReference>
<dbReference type="EMBL" id="CP002360">
    <property type="protein sequence ID" value="AEE95868.1"/>
    <property type="molecule type" value="Genomic_DNA"/>
</dbReference>
<dbReference type="PANTHER" id="PTHR42938">
    <property type="entry name" value="FORMATE DEHYDROGENASE 1"/>
    <property type="match status" value="1"/>
</dbReference>
<evidence type="ECO:0000259" key="10">
    <source>
        <dbReference type="PROSITE" id="PS51671"/>
    </source>
</evidence>
<dbReference type="InterPro" id="IPR036291">
    <property type="entry name" value="NAD(P)-bd_dom_sf"/>
</dbReference>
<dbReference type="FunFam" id="3.40.50.720:FF:000021">
    <property type="entry name" value="D-3-phosphoglycerate dehydrogenase"/>
    <property type="match status" value="1"/>
</dbReference>
<gene>
    <name evidence="11" type="ordered locus">Mahau_0665</name>
</gene>
<proteinExistence type="inferred from homology"/>
<keyword evidence="9" id="KW-0028">Amino-acid biosynthesis</keyword>
<dbReference type="AlphaFoldDB" id="F4A0I9"/>
<comment type="catalytic activity">
    <reaction evidence="8 9">
        <text>(2R)-3-phosphoglycerate + NAD(+) = 3-phosphooxypyruvate + NADH + H(+)</text>
        <dbReference type="Rhea" id="RHEA:12641"/>
        <dbReference type="ChEBI" id="CHEBI:15378"/>
        <dbReference type="ChEBI" id="CHEBI:18110"/>
        <dbReference type="ChEBI" id="CHEBI:57540"/>
        <dbReference type="ChEBI" id="CHEBI:57945"/>
        <dbReference type="ChEBI" id="CHEBI:58272"/>
        <dbReference type="EC" id="1.1.1.95"/>
    </reaction>
</comment>
<dbReference type="UniPathway" id="UPA00135">
    <property type="reaction ID" value="UER00196"/>
</dbReference>
<protein>
    <recommendedName>
        <fullName evidence="4 9">D-3-phosphoglycerate dehydrogenase</fullName>
        <ecNumber evidence="9">1.1.1.95</ecNumber>
    </recommendedName>
</protein>
<evidence type="ECO:0000256" key="2">
    <source>
        <dbReference type="ARBA" id="ARBA00005216"/>
    </source>
</evidence>
<evidence type="ECO:0000313" key="12">
    <source>
        <dbReference type="Proteomes" id="UP000008457"/>
    </source>
</evidence>
<comment type="catalytic activity">
    <reaction evidence="7">
        <text>(R)-2-hydroxyglutarate + NAD(+) = 2-oxoglutarate + NADH + H(+)</text>
        <dbReference type="Rhea" id="RHEA:49612"/>
        <dbReference type="ChEBI" id="CHEBI:15378"/>
        <dbReference type="ChEBI" id="CHEBI:15801"/>
        <dbReference type="ChEBI" id="CHEBI:16810"/>
        <dbReference type="ChEBI" id="CHEBI:57540"/>
        <dbReference type="ChEBI" id="CHEBI:57945"/>
        <dbReference type="EC" id="1.1.1.399"/>
    </reaction>
</comment>
<dbReference type="eggNOG" id="COG0317">
    <property type="taxonomic scope" value="Bacteria"/>
</dbReference>
<keyword evidence="9" id="KW-0718">Serine biosynthesis</keyword>
<evidence type="ECO:0000313" key="11">
    <source>
        <dbReference type="EMBL" id="AEE95868.1"/>
    </source>
</evidence>
<dbReference type="InterPro" id="IPR006140">
    <property type="entry name" value="D-isomer_DH_NAD-bd"/>
</dbReference>